<comment type="caution">
    <text evidence="3">The sequence shown here is derived from an EMBL/GenBank/DDBJ whole genome shotgun (WGS) entry which is preliminary data.</text>
</comment>
<dbReference type="InterPro" id="IPR038726">
    <property type="entry name" value="PDDEXK_AddAB-type"/>
</dbReference>
<dbReference type="NCBIfam" id="TIGR02786">
    <property type="entry name" value="addB_alphas"/>
    <property type="match status" value="1"/>
</dbReference>
<dbReference type="Gene3D" id="3.90.320.10">
    <property type="match status" value="1"/>
</dbReference>
<evidence type="ECO:0000256" key="1">
    <source>
        <dbReference type="SAM" id="MobiDB-lite"/>
    </source>
</evidence>
<evidence type="ECO:0000313" key="4">
    <source>
        <dbReference type="Proteomes" id="UP000282957"/>
    </source>
</evidence>
<dbReference type="InterPro" id="IPR011604">
    <property type="entry name" value="PDDEXK-like_dom_sf"/>
</dbReference>
<proteinExistence type="predicted"/>
<accession>A0A437LW74</accession>
<dbReference type="AlphaFoldDB" id="A0A437LW74"/>
<feature type="region of interest" description="Disordered" evidence="1">
    <location>
        <begin position="709"/>
        <end position="728"/>
    </location>
</feature>
<name>A0A437LW74_9PROT</name>
<sequence length="995" mass="106069">MRILTIPSGVPFLPALAAGLRERLPAPEDLARATILLPTRRSARALRAEFAPAEGGALLLPRLRALAGLSTEDADELALPALLELPPAVEPLRRQGELAALVQRLPPARGGPASPEQAWGLAGELAALLDEIALEEADPELLRDPHALQQAWLERLEGLVEGELAVHWRITTTFLRGVVEAWQEWLEDQQLLDIGVRRVLALATQADAWRLRPPEGLVVAAGIGAGGTIPAAARLLKVIAEELPQGFVVLHAEDPATAELPADALDTAPTHPFHGQRRLLRMMGAGLGPFPDWHAGAAPLPRMGLLGQALCPPAALPAWQSRRPDERAPALEGLSRQTAPDAEHEARAIALLLRGALEQPGASAALVTPDRDLARRTAAALARHGIEAEDSAGQPLHLSEAGVFLRLVAEMVRTGFAPVATLSALKHPLAAGNMGRDEWLPAARALELAAMRGPRPGPGLEGLRAALDPRAPANALQIIDALACAMAGFTSLPSAPSLPPAQLLSDLLAAAERLASSVELPGGLALYAGEEGEALANHLADMQVGFAALPPIAPNRFPPLFEAALSQGVARRPRSRSAHPRVAILGLLEARLLHFDRVVLGGLDEAIWPLATDPGPWMGRPMRAQFGLPSPEARIGRVAADFLLTAGSAKEVVLSRATRRGGSPTVPARWLTRLETFLAGQRNEHWPQGLSVPENQAVAWAAALDQPTAPITPAQRPRPAPPAGERPRKLSVTDAGLLLADPYSFYAKQVLRLRPLDPLEAEIGPAEYGELVHDTMSRFLNGLTAKWPGEDSARAMWTIAARDALEKAQLRPAVAAFWRPRLARIGDFVLEHEPAHRAELGVIGTRTEVPAEAVLHGVTLHGRADRVDELSDGRMAILDYKTGTLPSAKEVADGTAPQLPLEAVLAAEGGFRGMPAAEAGHLLYWRLTGGREAGEQLALKNVPELTESARAALLHLATDYLAGERPFTARPHPGRTSRNQDYAHLARVAEWDAGA</sequence>
<dbReference type="RefSeq" id="WP_127790309.1">
    <property type="nucleotide sequence ID" value="NZ_SACL01000017.1"/>
</dbReference>
<dbReference type="Proteomes" id="UP000282957">
    <property type="component" value="Unassembled WGS sequence"/>
</dbReference>
<evidence type="ECO:0000313" key="3">
    <source>
        <dbReference type="EMBL" id="RVT89629.1"/>
    </source>
</evidence>
<dbReference type="InterPro" id="IPR027417">
    <property type="entry name" value="P-loop_NTPase"/>
</dbReference>
<dbReference type="OrthoDB" id="9780606at2"/>
<dbReference type="SUPFAM" id="SSF52540">
    <property type="entry name" value="P-loop containing nucleoside triphosphate hydrolases"/>
    <property type="match status" value="1"/>
</dbReference>
<dbReference type="InterPro" id="IPR014153">
    <property type="entry name" value="Ds_break_AddB"/>
</dbReference>
<dbReference type="Pfam" id="PF12705">
    <property type="entry name" value="PDDEXK_1"/>
    <property type="match status" value="1"/>
</dbReference>
<evidence type="ECO:0000259" key="2">
    <source>
        <dbReference type="Pfam" id="PF12705"/>
    </source>
</evidence>
<keyword evidence="4" id="KW-1185">Reference proteome</keyword>
<protein>
    <submittedName>
        <fullName evidence="3">Double-strand break repair protein AddB</fullName>
    </submittedName>
</protein>
<reference evidence="3 4" key="1">
    <citation type="submission" date="2019-01" db="EMBL/GenBank/DDBJ databases">
        <authorList>
            <person name="Chen W.-M."/>
        </authorList>
    </citation>
    <scope>NUCLEOTIDE SEQUENCE [LARGE SCALE GENOMIC DNA]</scope>
    <source>
        <strain evidence="3 4">CCP-6</strain>
    </source>
</reference>
<dbReference type="EMBL" id="SACL01000017">
    <property type="protein sequence ID" value="RVT89629.1"/>
    <property type="molecule type" value="Genomic_DNA"/>
</dbReference>
<gene>
    <name evidence="3" type="primary">addB</name>
    <name evidence="3" type="ORF">EOD42_24850</name>
</gene>
<feature type="domain" description="PD-(D/E)XK endonuclease-like" evidence="2">
    <location>
        <begin position="730"/>
        <end position="969"/>
    </location>
</feature>
<organism evidence="3 4">
    <name type="scientific">Rhodovarius crocodyli</name>
    <dbReference type="NCBI Taxonomy" id="1979269"/>
    <lineage>
        <taxon>Bacteria</taxon>
        <taxon>Pseudomonadati</taxon>
        <taxon>Pseudomonadota</taxon>
        <taxon>Alphaproteobacteria</taxon>
        <taxon>Acetobacterales</taxon>
        <taxon>Roseomonadaceae</taxon>
        <taxon>Rhodovarius</taxon>
    </lineage>
</organism>